<protein>
    <recommendedName>
        <fullName evidence="1">LexA repressor DNA-binding domain-containing protein</fullName>
    </recommendedName>
</protein>
<dbReference type="EMBL" id="CP022685">
    <property type="protein sequence ID" value="ATL31247.1"/>
    <property type="molecule type" value="Genomic_DNA"/>
</dbReference>
<evidence type="ECO:0000259" key="1">
    <source>
        <dbReference type="Pfam" id="PF01726"/>
    </source>
</evidence>
<accession>A0A291QI98</accession>
<dbReference type="Gene3D" id="1.10.10.10">
    <property type="entry name" value="Winged helix-like DNA-binding domain superfamily/Winged helix DNA-binding domain"/>
    <property type="match status" value="1"/>
</dbReference>
<dbReference type="GO" id="GO:0006508">
    <property type="term" value="P:proteolysis"/>
    <property type="evidence" value="ECO:0007669"/>
    <property type="project" value="InterPro"/>
</dbReference>
<sequence>MIDAPTERQVQILRCMREVIAERSEAPTLTEIAARVGLSGKSAVHYQLGRLQKLGMVARDDHRRRAYRGPERVNHRLGLDLPSLDTVTPPLITRRRYALGDPRSTS</sequence>
<dbReference type="InterPro" id="IPR006199">
    <property type="entry name" value="LexA_DNA-bd_dom"/>
</dbReference>
<feature type="domain" description="LexA repressor DNA-binding" evidence="1">
    <location>
        <begin position="6"/>
        <end position="66"/>
    </location>
</feature>
<dbReference type="Proteomes" id="UP000221011">
    <property type="component" value="Chromosome"/>
</dbReference>
<dbReference type="Pfam" id="PF01726">
    <property type="entry name" value="LexA_DNA_bind"/>
    <property type="match status" value="1"/>
</dbReference>
<organism evidence="2 3">
    <name type="scientific">Streptomyces formicae</name>
    <dbReference type="NCBI Taxonomy" id="1616117"/>
    <lineage>
        <taxon>Bacteria</taxon>
        <taxon>Bacillati</taxon>
        <taxon>Actinomycetota</taxon>
        <taxon>Actinomycetes</taxon>
        <taxon>Kitasatosporales</taxon>
        <taxon>Streptomycetaceae</taxon>
        <taxon>Streptomyces</taxon>
    </lineage>
</organism>
<dbReference type="AlphaFoldDB" id="A0A291QI98"/>
<proteinExistence type="predicted"/>
<reference evidence="2 3" key="1">
    <citation type="submission" date="2017-08" db="EMBL/GenBank/DDBJ databases">
        <title>Complete Genome Sequence of Streptomyces formicae KY5, the formicamycin producer.</title>
        <authorList>
            <person name="Holmes N.A."/>
            <person name="Devine R."/>
            <person name="Qin Z."/>
            <person name="Seipke R.F."/>
            <person name="Wilkinson B."/>
            <person name="Hutchings M.I."/>
        </authorList>
    </citation>
    <scope>NUCLEOTIDE SEQUENCE [LARGE SCALE GENOMIC DNA]</scope>
    <source>
        <strain evidence="2 3">KY5</strain>
    </source>
</reference>
<evidence type="ECO:0000313" key="3">
    <source>
        <dbReference type="Proteomes" id="UP000221011"/>
    </source>
</evidence>
<name>A0A291QI98_9ACTN</name>
<dbReference type="KEGG" id="sfk:KY5_6229c"/>
<dbReference type="InterPro" id="IPR036388">
    <property type="entry name" value="WH-like_DNA-bd_sf"/>
</dbReference>
<dbReference type="GO" id="GO:0004252">
    <property type="term" value="F:serine-type endopeptidase activity"/>
    <property type="evidence" value="ECO:0007669"/>
    <property type="project" value="InterPro"/>
</dbReference>
<dbReference type="InterPro" id="IPR036390">
    <property type="entry name" value="WH_DNA-bd_sf"/>
</dbReference>
<gene>
    <name evidence="2" type="ORF">KY5_6229c</name>
</gene>
<dbReference type="SUPFAM" id="SSF46785">
    <property type="entry name" value="Winged helix' DNA-binding domain"/>
    <property type="match status" value="1"/>
</dbReference>
<keyword evidence="3" id="KW-1185">Reference proteome</keyword>
<dbReference type="RefSeq" id="WP_324965399.1">
    <property type="nucleotide sequence ID" value="NZ_CP022685.1"/>
</dbReference>
<evidence type="ECO:0000313" key="2">
    <source>
        <dbReference type="EMBL" id="ATL31247.1"/>
    </source>
</evidence>